<evidence type="ECO:0000313" key="3">
    <source>
        <dbReference type="Proteomes" id="UP001597508"/>
    </source>
</evidence>
<protein>
    <submittedName>
        <fullName evidence="2">Uncharacterized protein</fullName>
    </submittedName>
</protein>
<dbReference type="EMBL" id="JBHULH010000001">
    <property type="protein sequence ID" value="MFD2566701.1"/>
    <property type="molecule type" value="Genomic_DNA"/>
</dbReference>
<keyword evidence="1" id="KW-0472">Membrane</keyword>
<sequence>MKFLQIMPTEETFLQSDLGFIISISLILIAVIVVFDKYRGFVNWILKKNS</sequence>
<evidence type="ECO:0000256" key="1">
    <source>
        <dbReference type="SAM" id="Phobius"/>
    </source>
</evidence>
<dbReference type="Proteomes" id="UP001597508">
    <property type="component" value="Unassembled WGS sequence"/>
</dbReference>
<evidence type="ECO:0000313" key="2">
    <source>
        <dbReference type="EMBL" id="MFD2566701.1"/>
    </source>
</evidence>
<gene>
    <name evidence="2" type="ORF">ACFSRZ_04910</name>
</gene>
<reference evidence="3" key="1">
    <citation type="journal article" date="2019" name="Int. J. Syst. Evol. Microbiol.">
        <title>The Global Catalogue of Microorganisms (GCM) 10K type strain sequencing project: providing services to taxonomists for standard genome sequencing and annotation.</title>
        <authorList>
            <consortium name="The Broad Institute Genomics Platform"/>
            <consortium name="The Broad Institute Genome Sequencing Center for Infectious Disease"/>
            <person name="Wu L."/>
            <person name="Ma J."/>
        </authorList>
    </citation>
    <scope>NUCLEOTIDE SEQUENCE [LARGE SCALE GENOMIC DNA]</scope>
    <source>
        <strain evidence="3">KCTC 52127</strain>
    </source>
</reference>
<feature type="transmembrane region" description="Helical" evidence="1">
    <location>
        <begin position="20"/>
        <end position="38"/>
    </location>
</feature>
<accession>A0ABW5LQY6</accession>
<keyword evidence="3" id="KW-1185">Reference proteome</keyword>
<comment type="caution">
    <text evidence="2">The sequence shown here is derived from an EMBL/GenBank/DDBJ whole genome shotgun (WGS) entry which is preliminary data.</text>
</comment>
<keyword evidence="1" id="KW-0812">Transmembrane</keyword>
<proteinExistence type="predicted"/>
<dbReference type="RefSeq" id="WP_379665406.1">
    <property type="nucleotide sequence ID" value="NZ_JBHULH010000001.1"/>
</dbReference>
<organism evidence="2 3">
    <name type="scientific">Pseudotenacibaculum haliotis</name>
    <dbReference type="NCBI Taxonomy" id="1862138"/>
    <lineage>
        <taxon>Bacteria</taxon>
        <taxon>Pseudomonadati</taxon>
        <taxon>Bacteroidota</taxon>
        <taxon>Flavobacteriia</taxon>
        <taxon>Flavobacteriales</taxon>
        <taxon>Flavobacteriaceae</taxon>
        <taxon>Pseudotenacibaculum</taxon>
    </lineage>
</organism>
<keyword evidence="1" id="KW-1133">Transmembrane helix</keyword>
<name>A0ABW5LQY6_9FLAO</name>